<proteinExistence type="predicted"/>
<keyword evidence="1" id="KW-0805">Transcription regulation</keyword>
<dbReference type="OrthoDB" id="3210322at2"/>
<evidence type="ECO:0000256" key="3">
    <source>
        <dbReference type="ARBA" id="ARBA00023163"/>
    </source>
</evidence>
<dbReference type="InterPro" id="IPR036271">
    <property type="entry name" value="Tet_transcr_reg_TetR-rel_C_sf"/>
</dbReference>
<name>A0A291GJW9_9MICO</name>
<evidence type="ECO:0000313" key="6">
    <source>
        <dbReference type="EMBL" id="ATG50511.1"/>
    </source>
</evidence>
<accession>A0A291GJW9</accession>
<gene>
    <name evidence="6" type="ORF">CFK38_02470</name>
</gene>
<feature type="domain" description="HTH tetR-type" evidence="5">
    <location>
        <begin position="17"/>
        <end position="77"/>
    </location>
</feature>
<dbReference type="Pfam" id="PF17932">
    <property type="entry name" value="TetR_C_24"/>
    <property type="match status" value="1"/>
</dbReference>
<feature type="DNA-binding region" description="H-T-H motif" evidence="4">
    <location>
        <begin position="40"/>
        <end position="59"/>
    </location>
</feature>
<evidence type="ECO:0000313" key="7">
    <source>
        <dbReference type="Proteomes" id="UP000218165"/>
    </source>
</evidence>
<dbReference type="AlphaFoldDB" id="A0A291GJW9"/>
<evidence type="ECO:0000256" key="2">
    <source>
        <dbReference type="ARBA" id="ARBA00023125"/>
    </source>
</evidence>
<reference evidence="7" key="1">
    <citation type="submission" date="2017-09" db="EMBL/GenBank/DDBJ databases">
        <title>Brachybacterium sp. VM2412.</title>
        <authorList>
            <person name="Tak E.J."/>
            <person name="Bae J.-W."/>
        </authorList>
    </citation>
    <scope>NUCLEOTIDE SEQUENCE [LARGE SCALE GENOMIC DNA]</scope>
    <source>
        <strain evidence="7">VM2412</strain>
    </source>
</reference>
<keyword evidence="7" id="KW-1185">Reference proteome</keyword>
<evidence type="ECO:0000256" key="1">
    <source>
        <dbReference type="ARBA" id="ARBA00023015"/>
    </source>
</evidence>
<protein>
    <submittedName>
        <fullName evidence="6">TetR family transcriptional regulator</fullName>
    </submittedName>
</protein>
<dbReference type="PROSITE" id="PS50977">
    <property type="entry name" value="HTH_TETR_2"/>
    <property type="match status" value="1"/>
</dbReference>
<dbReference type="Proteomes" id="UP000218165">
    <property type="component" value="Chromosome"/>
</dbReference>
<keyword evidence="2 4" id="KW-0238">DNA-binding</keyword>
<sequence>MPSTPAPVGASRPGRPGYDQESVLALSVQVFNRHGYDATSMGMLAGELGVSKSAIYHHVQSKEHLLRLALDEALVPLEALTEDDSIRTGPVAERLEHMLRATVRVLIDRQPYVTLLLRLRGNTDVERDALRRRRDIDVMAAELVGRAQQEGVLREDVDARTSTRLLFGMISSMAEWFRADGPVPAAQVEDLVVAMALDGLRARP</sequence>
<organism evidence="6 7">
    <name type="scientific">Brachybacterium vulturis</name>
    <dbReference type="NCBI Taxonomy" id="2017484"/>
    <lineage>
        <taxon>Bacteria</taxon>
        <taxon>Bacillati</taxon>
        <taxon>Actinomycetota</taxon>
        <taxon>Actinomycetes</taxon>
        <taxon>Micrococcales</taxon>
        <taxon>Dermabacteraceae</taxon>
        <taxon>Brachybacterium</taxon>
    </lineage>
</organism>
<dbReference type="InterPro" id="IPR050109">
    <property type="entry name" value="HTH-type_TetR-like_transc_reg"/>
</dbReference>
<evidence type="ECO:0000259" key="5">
    <source>
        <dbReference type="PROSITE" id="PS50977"/>
    </source>
</evidence>
<evidence type="ECO:0000256" key="4">
    <source>
        <dbReference type="PROSITE-ProRule" id="PRU00335"/>
    </source>
</evidence>
<dbReference type="InterPro" id="IPR041490">
    <property type="entry name" value="KstR2_TetR_C"/>
</dbReference>
<dbReference type="SUPFAM" id="SSF46689">
    <property type="entry name" value="Homeodomain-like"/>
    <property type="match status" value="1"/>
</dbReference>
<dbReference type="GO" id="GO:0003700">
    <property type="term" value="F:DNA-binding transcription factor activity"/>
    <property type="evidence" value="ECO:0007669"/>
    <property type="project" value="TreeGrafter"/>
</dbReference>
<dbReference type="RefSeq" id="WP_096801651.1">
    <property type="nucleotide sequence ID" value="NZ_CP023563.1"/>
</dbReference>
<dbReference type="PANTHER" id="PTHR30055:SF234">
    <property type="entry name" value="HTH-TYPE TRANSCRIPTIONAL REGULATOR BETI"/>
    <property type="match status" value="1"/>
</dbReference>
<dbReference type="SUPFAM" id="SSF48498">
    <property type="entry name" value="Tetracyclin repressor-like, C-terminal domain"/>
    <property type="match status" value="1"/>
</dbReference>
<dbReference type="Gene3D" id="1.10.357.10">
    <property type="entry name" value="Tetracycline Repressor, domain 2"/>
    <property type="match status" value="1"/>
</dbReference>
<dbReference type="PANTHER" id="PTHR30055">
    <property type="entry name" value="HTH-TYPE TRANSCRIPTIONAL REGULATOR RUTR"/>
    <property type="match status" value="1"/>
</dbReference>
<dbReference type="InterPro" id="IPR001647">
    <property type="entry name" value="HTH_TetR"/>
</dbReference>
<dbReference type="GO" id="GO:0000976">
    <property type="term" value="F:transcription cis-regulatory region binding"/>
    <property type="evidence" value="ECO:0007669"/>
    <property type="project" value="TreeGrafter"/>
</dbReference>
<dbReference type="InterPro" id="IPR009057">
    <property type="entry name" value="Homeodomain-like_sf"/>
</dbReference>
<dbReference type="Gene3D" id="1.10.10.60">
    <property type="entry name" value="Homeodomain-like"/>
    <property type="match status" value="1"/>
</dbReference>
<dbReference type="KEGG" id="brz:CFK38_02470"/>
<dbReference type="Pfam" id="PF00440">
    <property type="entry name" value="TetR_N"/>
    <property type="match status" value="1"/>
</dbReference>
<dbReference type="EMBL" id="CP023563">
    <property type="protein sequence ID" value="ATG50511.1"/>
    <property type="molecule type" value="Genomic_DNA"/>
</dbReference>
<dbReference type="PRINTS" id="PR00455">
    <property type="entry name" value="HTHTETR"/>
</dbReference>
<keyword evidence="3" id="KW-0804">Transcription</keyword>